<keyword evidence="2" id="KW-1185">Reference proteome</keyword>
<dbReference type="GO" id="GO:0005581">
    <property type="term" value="C:collagen trimer"/>
    <property type="evidence" value="ECO:0007669"/>
    <property type="project" value="UniProtKB-KW"/>
</dbReference>
<evidence type="ECO:0000313" key="2">
    <source>
        <dbReference type="Proteomes" id="UP000297703"/>
    </source>
</evidence>
<reference evidence="1 2" key="2">
    <citation type="submission" date="2019-04" db="EMBL/GenBank/DDBJ databases">
        <title>The genome sequence of big-headed turtle.</title>
        <authorList>
            <person name="Gong S."/>
        </authorList>
    </citation>
    <scope>NUCLEOTIDE SEQUENCE [LARGE SCALE GENOMIC DNA]</scope>
    <source>
        <strain evidence="1">DO16091913</strain>
        <tissue evidence="1">Muscle</tissue>
    </source>
</reference>
<reference evidence="1 2" key="1">
    <citation type="submission" date="2019-04" db="EMBL/GenBank/DDBJ databases">
        <title>Draft genome of the big-headed turtle Platysternon megacephalum.</title>
        <authorList>
            <person name="Gong S."/>
        </authorList>
    </citation>
    <scope>NUCLEOTIDE SEQUENCE [LARGE SCALE GENOMIC DNA]</scope>
    <source>
        <strain evidence="1">DO16091913</strain>
        <tissue evidence="1">Muscle</tissue>
    </source>
</reference>
<name>A0A4D9F452_9SAUR</name>
<dbReference type="AlphaFoldDB" id="A0A4D9F452"/>
<accession>A0A4D9F452</accession>
<evidence type="ECO:0000313" key="1">
    <source>
        <dbReference type="EMBL" id="TFK15223.1"/>
    </source>
</evidence>
<proteinExistence type="predicted"/>
<dbReference type="Proteomes" id="UP000297703">
    <property type="component" value="Unassembled WGS sequence"/>
</dbReference>
<protein>
    <submittedName>
        <fullName evidence="1">Collagen alpha-6(IV) chain</fullName>
    </submittedName>
</protein>
<keyword evidence="1" id="KW-0176">Collagen</keyword>
<dbReference type="EMBL" id="QXTE01000005">
    <property type="protein sequence ID" value="TFK15223.1"/>
    <property type="molecule type" value="Genomic_DNA"/>
</dbReference>
<sequence length="109" mass="12114">MAVKLELSATQRDLCLTNYDNTISTRIPAAHSSILGWESVAERTVHRDHCAADVATHVYAYKHVFRAPCPLAMPCYEPPIFLFQQPCGAFCLQTVFSGEPELKLPSSTM</sequence>
<organism evidence="1 2">
    <name type="scientific">Platysternon megacephalum</name>
    <name type="common">big-headed turtle</name>
    <dbReference type="NCBI Taxonomy" id="55544"/>
    <lineage>
        <taxon>Eukaryota</taxon>
        <taxon>Metazoa</taxon>
        <taxon>Chordata</taxon>
        <taxon>Craniata</taxon>
        <taxon>Vertebrata</taxon>
        <taxon>Euteleostomi</taxon>
        <taxon>Archelosauria</taxon>
        <taxon>Testudinata</taxon>
        <taxon>Testudines</taxon>
        <taxon>Cryptodira</taxon>
        <taxon>Durocryptodira</taxon>
        <taxon>Testudinoidea</taxon>
        <taxon>Platysternidae</taxon>
        <taxon>Platysternon</taxon>
    </lineage>
</organism>
<gene>
    <name evidence="1" type="ORF">DR999_PMT00974</name>
</gene>
<comment type="caution">
    <text evidence="1">The sequence shown here is derived from an EMBL/GenBank/DDBJ whole genome shotgun (WGS) entry which is preliminary data.</text>
</comment>